<dbReference type="SUPFAM" id="SSF53720">
    <property type="entry name" value="ALDH-like"/>
    <property type="match status" value="1"/>
</dbReference>
<feature type="domain" description="Aldehyde dehydrogenase" evidence="7">
    <location>
        <begin position="16"/>
        <end position="466"/>
    </location>
</feature>
<protein>
    <recommendedName>
        <fullName evidence="3">aldehyde dehydrogenase (NAD(+))</fullName>
        <ecNumber evidence="3">1.2.1.3</ecNumber>
    </recommendedName>
</protein>
<dbReference type="OrthoDB" id="310895at2759"/>
<dbReference type="FunFam" id="3.40.605.10:FF:000007">
    <property type="entry name" value="NAD/NADP-dependent betaine aldehyde dehydrogenase"/>
    <property type="match status" value="1"/>
</dbReference>
<dbReference type="PANTHER" id="PTHR11699">
    <property type="entry name" value="ALDEHYDE DEHYDROGENASE-RELATED"/>
    <property type="match status" value="1"/>
</dbReference>
<evidence type="ECO:0000256" key="5">
    <source>
        <dbReference type="PROSITE-ProRule" id="PRU10007"/>
    </source>
</evidence>
<feature type="active site" evidence="5">
    <location>
        <position position="242"/>
    </location>
</feature>
<keyword evidence="2 6" id="KW-0560">Oxidoreductase</keyword>
<evidence type="ECO:0000256" key="4">
    <source>
        <dbReference type="ARBA" id="ARBA00049194"/>
    </source>
</evidence>
<dbReference type="InterPro" id="IPR016160">
    <property type="entry name" value="Ald_DH_CS_CYS"/>
</dbReference>
<dbReference type="EMBL" id="ML993677">
    <property type="protein sequence ID" value="KAF2158377.1"/>
    <property type="molecule type" value="Genomic_DNA"/>
</dbReference>
<gene>
    <name evidence="8" type="ORF">M409DRAFT_71676</name>
</gene>
<accession>A0A6A6BUA3</accession>
<sequence>MALDTFYNVVNGQKRQSTKMAQSIDPTDRRSLWPVPVASDQDLEDAVAAAKQAFRNWSKTPVEHRKQLLSTFEEKLLASKNDLTQLLMQEGGKPHALAAFELNYAPLLFKHHRDLDINEQSEDLTDRSIVTRHVPLGVVAAICPWNFPLVLSIGKIIPALLTGCCVIVKPSPFAPYAILKMIELLHGIFPPGVLQVLNGDDALGPALVAHKDVPKISFTGSIQTGKKIVEKSALSLKRLTLELGGNDAAIVLPDVDIARVAKQVISGALINSGQMCLATKRVYIHDSIYETFVEAMVKAMDELIVGSPDSESSTHGPIQNPLQFVRVSDLLEDCEKRGYSIKIGRAMADELRKGLFVQPTLVDNPPETSRVVQEEAFGPVFPTLKWDNEQDVIRRVNAMDTGLGASIWSSDIEKAGEMARQLEVGSIWINTTELPIPQAMFGGHKQSGIGGEWGKDGWKAFCNVQIIHTMKSRDTKL</sequence>
<dbReference type="InterPro" id="IPR016162">
    <property type="entry name" value="Ald_DH_N"/>
</dbReference>
<dbReference type="InterPro" id="IPR029510">
    <property type="entry name" value="Ald_DH_CS_GLU"/>
</dbReference>
<comment type="similarity">
    <text evidence="1 6">Belongs to the aldehyde dehydrogenase family.</text>
</comment>
<dbReference type="InterPro" id="IPR015590">
    <property type="entry name" value="Aldehyde_DH_dom"/>
</dbReference>
<evidence type="ECO:0000259" key="7">
    <source>
        <dbReference type="Pfam" id="PF00171"/>
    </source>
</evidence>
<evidence type="ECO:0000256" key="1">
    <source>
        <dbReference type="ARBA" id="ARBA00009986"/>
    </source>
</evidence>
<evidence type="ECO:0000256" key="6">
    <source>
        <dbReference type="RuleBase" id="RU003345"/>
    </source>
</evidence>
<evidence type="ECO:0000313" key="9">
    <source>
        <dbReference type="Proteomes" id="UP000799537"/>
    </source>
</evidence>
<organism evidence="8 9">
    <name type="scientific">Zasmidium cellare ATCC 36951</name>
    <dbReference type="NCBI Taxonomy" id="1080233"/>
    <lineage>
        <taxon>Eukaryota</taxon>
        <taxon>Fungi</taxon>
        <taxon>Dikarya</taxon>
        <taxon>Ascomycota</taxon>
        <taxon>Pezizomycotina</taxon>
        <taxon>Dothideomycetes</taxon>
        <taxon>Dothideomycetidae</taxon>
        <taxon>Mycosphaerellales</taxon>
        <taxon>Mycosphaerellaceae</taxon>
        <taxon>Zasmidium</taxon>
    </lineage>
</organism>
<dbReference type="PROSITE" id="PS00070">
    <property type="entry name" value="ALDEHYDE_DEHYDR_CYS"/>
    <property type="match status" value="1"/>
</dbReference>
<evidence type="ECO:0000256" key="2">
    <source>
        <dbReference type="ARBA" id="ARBA00023002"/>
    </source>
</evidence>
<name>A0A6A6BUA3_ZASCE</name>
<dbReference type="Proteomes" id="UP000799537">
    <property type="component" value="Unassembled WGS sequence"/>
</dbReference>
<dbReference type="PROSITE" id="PS00687">
    <property type="entry name" value="ALDEHYDE_DEHYDR_GLU"/>
    <property type="match status" value="1"/>
</dbReference>
<dbReference type="InterPro" id="IPR044086">
    <property type="entry name" value="LUC3-like"/>
</dbReference>
<dbReference type="FunFam" id="3.40.309.10:FF:000009">
    <property type="entry name" value="Aldehyde dehydrogenase A"/>
    <property type="match status" value="1"/>
</dbReference>
<dbReference type="RefSeq" id="XP_033659266.1">
    <property type="nucleotide sequence ID" value="XM_033819279.1"/>
</dbReference>
<dbReference type="GeneID" id="54572551"/>
<evidence type="ECO:0000256" key="3">
    <source>
        <dbReference type="ARBA" id="ARBA00024226"/>
    </source>
</evidence>
<evidence type="ECO:0000313" key="8">
    <source>
        <dbReference type="EMBL" id="KAF2158377.1"/>
    </source>
</evidence>
<comment type="catalytic activity">
    <reaction evidence="4">
        <text>an aldehyde + NAD(+) + H2O = a carboxylate + NADH + 2 H(+)</text>
        <dbReference type="Rhea" id="RHEA:16185"/>
        <dbReference type="ChEBI" id="CHEBI:15377"/>
        <dbReference type="ChEBI" id="CHEBI:15378"/>
        <dbReference type="ChEBI" id="CHEBI:17478"/>
        <dbReference type="ChEBI" id="CHEBI:29067"/>
        <dbReference type="ChEBI" id="CHEBI:57540"/>
        <dbReference type="ChEBI" id="CHEBI:57945"/>
        <dbReference type="EC" id="1.2.1.3"/>
    </reaction>
</comment>
<dbReference type="Gene3D" id="3.40.605.10">
    <property type="entry name" value="Aldehyde Dehydrogenase, Chain A, domain 1"/>
    <property type="match status" value="1"/>
</dbReference>
<proteinExistence type="inferred from homology"/>
<reference evidence="8" key="1">
    <citation type="journal article" date="2020" name="Stud. Mycol.">
        <title>101 Dothideomycetes genomes: a test case for predicting lifestyles and emergence of pathogens.</title>
        <authorList>
            <person name="Haridas S."/>
            <person name="Albert R."/>
            <person name="Binder M."/>
            <person name="Bloem J."/>
            <person name="Labutti K."/>
            <person name="Salamov A."/>
            <person name="Andreopoulos B."/>
            <person name="Baker S."/>
            <person name="Barry K."/>
            <person name="Bills G."/>
            <person name="Bluhm B."/>
            <person name="Cannon C."/>
            <person name="Castanera R."/>
            <person name="Culley D."/>
            <person name="Daum C."/>
            <person name="Ezra D."/>
            <person name="Gonzalez J."/>
            <person name="Henrissat B."/>
            <person name="Kuo A."/>
            <person name="Liang C."/>
            <person name="Lipzen A."/>
            <person name="Lutzoni F."/>
            <person name="Magnuson J."/>
            <person name="Mondo S."/>
            <person name="Nolan M."/>
            <person name="Ohm R."/>
            <person name="Pangilinan J."/>
            <person name="Park H.-J."/>
            <person name="Ramirez L."/>
            <person name="Alfaro M."/>
            <person name="Sun H."/>
            <person name="Tritt A."/>
            <person name="Yoshinaga Y."/>
            <person name="Zwiers L.-H."/>
            <person name="Turgeon B."/>
            <person name="Goodwin S."/>
            <person name="Spatafora J."/>
            <person name="Crous P."/>
            <person name="Grigoriev I."/>
        </authorList>
    </citation>
    <scope>NUCLEOTIDE SEQUENCE</scope>
    <source>
        <strain evidence="8">ATCC 36951</strain>
    </source>
</reference>
<dbReference type="EC" id="1.2.1.3" evidence="3"/>
<dbReference type="InterPro" id="IPR016161">
    <property type="entry name" value="Ald_DH/histidinol_DH"/>
</dbReference>
<dbReference type="Gene3D" id="3.40.309.10">
    <property type="entry name" value="Aldehyde Dehydrogenase, Chain A, domain 2"/>
    <property type="match status" value="1"/>
</dbReference>
<dbReference type="Pfam" id="PF00171">
    <property type="entry name" value="Aldedh"/>
    <property type="match status" value="1"/>
</dbReference>
<dbReference type="CDD" id="cd07106">
    <property type="entry name" value="ALDH_AldA-AAD23400"/>
    <property type="match status" value="1"/>
</dbReference>
<dbReference type="InterPro" id="IPR016163">
    <property type="entry name" value="Ald_DH_C"/>
</dbReference>
<dbReference type="GO" id="GO:0004029">
    <property type="term" value="F:aldehyde dehydrogenase (NAD+) activity"/>
    <property type="evidence" value="ECO:0007669"/>
    <property type="project" value="UniProtKB-EC"/>
</dbReference>
<keyword evidence="9" id="KW-1185">Reference proteome</keyword>
<dbReference type="AlphaFoldDB" id="A0A6A6BUA3"/>